<protein>
    <submittedName>
        <fullName evidence="5">Acyltransferase</fullName>
        <ecNumber evidence="5">2.3.-.-</ecNumber>
    </submittedName>
</protein>
<keyword evidence="5" id="KW-0808">Transferase</keyword>
<dbReference type="InterPro" id="IPR050879">
    <property type="entry name" value="Acyltransferase_3"/>
</dbReference>
<dbReference type="RefSeq" id="WP_306076513.1">
    <property type="nucleotide sequence ID" value="NZ_JAROBZ020000003.1"/>
</dbReference>
<evidence type="ECO:0000313" key="5">
    <source>
        <dbReference type="EMBL" id="MFB3170434.1"/>
    </source>
</evidence>
<dbReference type="EC" id="2.3.-.-" evidence="5"/>
<comment type="subcellular location">
    <subcellularLocation>
        <location evidence="1">Membrane</location>
    </subcellularLocation>
</comment>
<feature type="transmembrane region" description="Helical" evidence="3">
    <location>
        <begin position="311"/>
        <end position="329"/>
    </location>
</feature>
<feature type="transmembrane region" description="Helical" evidence="3">
    <location>
        <begin position="95"/>
        <end position="114"/>
    </location>
</feature>
<keyword evidence="3" id="KW-0812">Transmembrane</keyword>
<sequence>MLLKGNNIEHFIANKKNNLDIIRFIAASLVLFSHAYPLTTGNNGSEPFAIMTNGEMTFGELAVAIFFVISGFLITQSFDRSKNPINYFKARSLRIFPGLIFCVLLSIFILGPILTNLSLKDYFSNRETYDYLKTITLYWMQYDLPGLFPENIWPGAVNGSLWTLWYEFFFYFVVAILGVTKLLDKRIVLVGFILATALYFAGRGGFYTDLFRYFSAGMVFYLFRKEIKLNGWIAAASFIIMVLTAKNGYFEYSLSVFGTYLIFYLAFASKVKFHNFGKYGDFSYGIYIYAFPIQQIMTQVFNNQLTPLENFLFSFPVTLIFAVLSWYLIEKQALKYKKASFRSIFKKKKIYVENSINSSAN</sequence>
<keyword evidence="3" id="KW-1133">Transmembrane helix</keyword>
<proteinExistence type="inferred from homology"/>
<dbReference type="InterPro" id="IPR002656">
    <property type="entry name" value="Acyl_transf_3_dom"/>
</dbReference>
<accession>A0ABV4Z006</accession>
<keyword evidence="5" id="KW-0012">Acyltransferase</keyword>
<feature type="transmembrane region" description="Helical" evidence="3">
    <location>
        <begin position="252"/>
        <end position="269"/>
    </location>
</feature>
<feature type="domain" description="Acyltransferase 3" evidence="4">
    <location>
        <begin position="18"/>
        <end position="326"/>
    </location>
</feature>
<dbReference type="Pfam" id="PF01757">
    <property type="entry name" value="Acyl_transf_3"/>
    <property type="match status" value="1"/>
</dbReference>
<gene>
    <name evidence="5" type="ORF">P5G62_025305</name>
</gene>
<dbReference type="GO" id="GO:0016746">
    <property type="term" value="F:acyltransferase activity"/>
    <property type="evidence" value="ECO:0007669"/>
    <property type="project" value="UniProtKB-KW"/>
</dbReference>
<name>A0ABV4Z006_9BACI</name>
<feature type="transmembrane region" description="Helical" evidence="3">
    <location>
        <begin position="163"/>
        <end position="180"/>
    </location>
</feature>
<feature type="transmembrane region" description="Helical" evidence="3">
    <location>
        <begin position="58"/>
        <end position="75"/>
    </location>
</feature>
<feature type="transmembrane region" description="Helical" evidence="3">
    <location>
        <begin position="227"/>
        <end position="245"/>
    </location>
</feature>
<evidence type="ECO:0000256" key="2">
    <source>
        <dbReference type="ARBA" id="ARBA00007400"/>
    </source>
</evidence>
<dbReference type="EMBL" id="JAROBZ020000003">
    <property type="protein sequence ID" value="MFB3170434.1"/>
    <property type="molecule type" value="Genomic_DNA"/>
</dbReference>
<evidence type="ECO:0000313" key="6">
    <source>
        <dbReference type="Proteomes" id="UP001241748"/>
    </source>
</evidence>
<reference evidence="5 6" key="1">
    <citation type="submission" date="2024-05" db="EMBL/GenBank/DDBJ databases">
        <authorList>
            <person name="Venkateswaran K."/>
        </authorList>
    </citation>
    <scope>NUCLEOTIDE SEQUENCE [LARGE SCALE GENOMIC DNA]</scope>
    <source>
        <strain evidence="5 6">179-C4-2-HS</strain>
    </source>
</reference>
<feature type="transmembrane region" description="Helical" evidence="3">
    <location>
        <begin position="187"/>
        <end position="207"/>
    </location>
</feature>
<dbReference type="Proteomes" id="UP001241748">
    <property type="component" value="Unassembled WGS sequence"/>
</dbReference>
<organism evidence="5 6">
    <name type="scientific">Neobacillus driksii</name>
    <dbReference type="NCBI Taxonomy" id="3035913"/>
    <lineage>
        <taxon>Bacteria</taxon>
        <taxon>Bacillati</taxon>
        <taxon>Bacillota</taxon>
        <taxon>Bacilli</taxon>
        <taxon>Bacillales</taxon>
        <taxon>Bacillaceae</taxon>
        <taxon>Neobacillus</taxon>
    </lineage>
</organism>
<dbReference type="PANTHER" id="PTHR23028">
    <property type="entry name" value="ACETYLTRANSFERASE"/>
    <property type="match status" value="1"/>
</dbReference>
<evidence type="ECO:0000259" key="4">
    <source>
        <dbReference type="Pfam" id="PF01757"/>
    </source>
</evidence>
<feature type="transmembrane region" description="Helical" evidence="3">
    <location>
        <begin position="21"/>
        <end position="38"/>
    </location>
</feature>
<keyword evidence="6" id="KW-1185">Reference proteome</keyword>
<keyword evidence="3" id="KW-0472">Membrane</keyword>
<evidence type="ECO:0000256" key="3">
    <source>
        <dbReference type="SAM" id="Phobius"/>
    </source>
</evidence>
<evidence type="ECO:0000256" key="1">
    <source>
        <dbReference type="ARBA" id="ARBA00004370"/>
    </source>
</evidence>
<comment type="caution">
    <text evidence="5">The sequence shown here is derived from an EMBL/GenBank/DDBJ whole genome shotgun (WGS) entry which is preliminary data.</text>
</comment>
<comment type="similarity">
    <text evidence="2">Belongs to the acyltransferase 3 family.</text>
</comment>